<dbReference type="OrthoDB" id="5198230at2"/>
<keyword evidence="2" id="KW-1133">Transmembrane helix</keyword>
<dbReference type="AlphaFoldDB" id="D5UCQ7"/>
<dbReference type="HOGENOM" id="CLU_093434_0_0_11"/>
<evidence type="ECO:0000259" key="3">
    <source>
        <dbReference type="Pfam" id="PF13559"/>
    </source>
</evidence>
<dbReference type="eggNOG" id="ENOG50331S3">
    <property type="taxonomic scope" value="Bacteria"/>
</dbReference>
<keyword evidence="5" id="KW-1185">Reference proteome</keyword>
<accession>D5UCQ7</accession>
<dbReference type="Proteomes" id="UP000000849">
    <property type="component" value="Chromosome"/>
</dbReference>
<evidence type="ECO:0000313" key="4">
    <source>
        <dbReference type="EMBL" id="ADG76292.1"/>
    </source>
</evidence>
<dbReference type="Pfam" id="PF13559">
    <property type="entry name" value="DUF4129"/>
    <property type="match status" value="1"/>
</dbReference>
<organism evidence="4 5">
    <name type="scientific">Cellulomonas flavigena (strain ATCC 482 / DSM 20109 / BCRC 11376 / JCM 18109 / NBRC 3775 / NCIMB 8073 / NRS 134)</name>
    <dbReference type="NCBI Taxonomy" id="446466"/>
    <lineage>
        <taxon>Bacteria</taxon>
        <taxon>Bacillati</taxon>
        <taxon>Actinomycetota</taxon>
        <taxon>Actinomycetes</taxon>
        <taxon>Micrococcales</taxon>
        <taxon>Cellulomonadaceae</taxon>
        <taxon>Cellulomonas</taxon>
    </lineage>
</organism>
<dbReference type="KEGG" id="cfl:Cfla_3415"/>
<proteinExistence type="predicted"/>
<keyword evidence="2" id="KW-0472">Membrane</keyword>
<sequence>MPERRTSLATVLAALLVVVGVLAAALSGPLSLEARPYQPPMATEIPTVFPSAESPPPAFEDIEAPPPAEWAQWFVRVVQVLGALLVLTALVLLLRHARRGWRFDRPDDLDEDGDPGDDTGEQLSDTAVAALREGVQEATRALEDDVPPGDAVIGAWVAVETAAARTGVVRDRAETASEFAVRVLDATRADPAATRELLRLYLAARFGAHGVDAADVRRARDLLRVVGQGLVARADDEVAERPGAPGARPAGEGRTG</sequence>
<evidence type="ECO:0000256" key="1">
    <source>
        <dbReference type="SAM" id="MobiDB-lite"/>
    </source>
</evidence>
<evidence type="ECO:0000256" key="2">
    <source>
        <dbReference type="SAM" id="Phobius"/>
    </source>
</evidence>
<dbReference type="EMBL" id="CP001964">
    <property type="protein sequence ID" value="ADG76292.1"/>
    <property type="molecule type" value="Genomic_DNA"/>
</dbReference>
<name>D5UCQ7_CELFN</name>
<dbReference type="STRING" id="446466.Cfla_3415"/>
<feature type="compositionally biased region" description="Low complexity" evidence="1">
    <location>
        <begin position="241"/>
        <end position="256"/>
    </location>
</feature>
<keyword evidence="2" id="KW-0812">Transmembrane</keyword>
<feature type="region of interest" description="Disordered" evidence="1">
    <location>
        <begin position="235"/>
        <end position="256"/>
    </location>
</feature>
<evidence type="ECO:0000313" key="5">
    <source>
        <dbReference type="Proteomes" id="UP000000849"/>
    </source>
</evidence>
<feature type="transmembrane region" description="Helical" evidence="2">
    <location>
        <begin position="73"/>
        <end position="94"/>
    </location>
</feature>
<dbReference type="InterPro" id="IPR025403">
    <property type="entry name" value="TgpA-like_C"/>
</dbReference>
<feature type="domain" description="Protein-glutamine gamma-glutamyltransferase-like C-terminal" evidence="3">
    <location>
        <begin position="155"/>
        <end position="224"/>
    </location>
</feature>
<protein>
    <recommendedName>
        <fullName evidence="3">Protein-glutamine gamma-glutamyltransferase-like C-terminal domain-containing protein</fullName>
    </recommendedName>
</protein>
<gene>
    <name evidence="4" type="ordered locus">Cfla_3415</name>
</gene>
<reference evidence="4 5" key="1">
    <citation type="journal article" date="2010" name="Stand. Genomic Sci.">
        <title>Complete genome sequence of Cellulomonas flavigena type strain (134).</title>
        <authorList>
            <person name="Abt B."/>
            <person name="Foster B."/>
            <person name="Lapidus A."/>
            <person name="Clum A."/>
            <person name="Sun H."/>
            <person name="Pukall R."/>
            <person name="Lucas S."/>
            <person name="Glavina Del Rio T."/>
            <person name="Nolan M."/>
            <person name="Tice H."/>
            <person name="Cheng J.F."/>
            <person name="Pitluck S."/>
            <person name="Liolios K."/>
            <person name="Ivanova N."/>
            <person name="Mavromatis K."/>
            <person name="Ovchinnikova G."/>
            <person name="Pati A."/>
            <person name="Goodwin L."/>
            <person name="Chen A."/>
            <person name="Palaniappan K."/>
            <person name="Land M."/>
            <person name="Hauser L."/>
            <person name="Chang Y.J."/>
            <person name="Jeffries C.D."/>
            <person name="Rohde M."/>
            <person name="Goker M."/>
            <person name="Woyke T."/>
            <person name="Bristow J."/>
            <person name="Eisen J.A."/>
            <person name="Markowitz V."/>
            <person name="Hugenholtz P."/>
            <person name="Kyrpides N.C."/>
            <person name="Klenk H.P."/>
        </authorList>
    </citation>
    <scope>NUCLEOTIDE SEQUENCE [LARGE SCALE GENOMIC DNA]</scope>
    <source>
        <strain evidence="5">ATCC 482 / DSM 20109 / BCRC 11376 / JCM 18109 / NBRC 3775 / NCIMB 8073 / NRS 134</strain>
    </source>
</reference>
<dbReference type="RefSeq" id="WP_013118621.1">
    <property type="nucleotide sequence ID" value="NC_014151.1"/>
</dbReference>